<dbReference type="EMBL" id="BKCJ010007703">
    <property type="protein sequence ID" value="GEU78583.1"/>
    <property type="molecule type" value="Genomic_DNA"/>
</dbReference>
<feature type="domain" description="Reverse transcriptase Ty1/copia-type" evidence="2">
    <location>
        <begin position="755"/>
        <end position="960"/>
    </location>
</feature>
<gene>
    <name evidence="3" type="ORF">Tci_050561</name>
</gene>
<dbReference type="Pfam" id="PF07727">
    <property type="entry name" value="RVT_2"/>
    <property type="match status" value="1"/>
</dbReference>
<protein>
    <submittedName>
        <fullName evidence="3">Copia protein</fullName>
    </submittedName>
</protein>
<reference evidence="3" key="1">
    <citation type="journal article" date="2019" name="Sci. Rep.">
        <title>Draft genome of Tanacetum cinerariifolium, the natural source of mosquito coil.</title>
        <authorList>
            <person name="Yamashiro T."/>
            <person name="Shiraishi A."/>
            <person name="Satake H."/>
            <person name="Nakayama K."/>
        </authorList>
    </citation>
    <scope>NUCLEOTIDE SEQUENCE</scope>
</reference>
<sequence>MDSMIPPGQNITLVEYMILYDADRPPILDKDLYDSWKSRIELYMQNRDHERMILKPVENGPFIWPTVKENGGLPANIYSLINHHRVAKDLWEKVQLLMRGDDLIACLNKAVAFLTTVASLRRDKGKVILVLVIRAILLVLEEIMQVEMQGLLNATTVKTEDLDTYDSDCDDISNAKAVLMANISNYGSDVISEFDSVVKKMTTTNARTEGEWGFEHTKAVFNNKIIPFLKSLKDVINVFDKDILNEIMEVETVFNQMDDAVQYESVNMERKIYESCDKCFNLDAELLKSQNTHNDLLKRYSQLEKHCISLELSIQLNQEIFQKHESCDNQNALEIPEFFENNDLKAQLQDKDTTICKFKKIIKSMREKSKEENVNYDYCKIETNNVELENSVAKLLLENKRLCNEFNHVKQVFKEQFDSIKKTRVCTKEQSDSLIDKLNLKFAENEDFKAQIQDKKAHIGYLKYTQKQADILRGIVKQAKAKPPLDNALNFACKHAQRIQELLVYVRDTCPNAIKLSAKKVAATPKNIVKKVRFAEPLIFSTNIKEVELSTTLDSNTPVLSPTGLKCSTSNCGSKPTGNKKNDRISQTPIETQKLELKVYSRKPENVKNVGSSRKAKIVESNSANHSEPNHTWASNATDIPSSSSLVMIGPGLHSMTAATSSSGLVLNPVSQQPSIPPIRDDWDRLFQPIFDKYFNPPSIDALSISIPSTQEQEHSLNISTGFEESPKTLTFRDDPLYESLYEDSTSQGSSSNVKTDEFGGVVKNKARLVAQGFRKEEGIDFEESFTSVTRIEAIHIFVTNAAHKNMMIFQMDVKTAFLNGELKEEVYVSQPEEFVDLDNPSHVYKLKKALYSLKQALRAWYDMLSSFLILQHFSKGVVDPTLFTQKAGNDLLLVKIYVDDIIFASTNTVMCNEFANQMTTKFKMLMMGQMSFFLGLQISQSPRGIFINQSKYASEIIITYGAGGEWNSGTLLCSDEISTGRHLYQTPAKRKIQFLDRKSRYEKHVSKNAKTSDRGRGRVKVVTRSNGYYKKRQNRSKTGQNLAQNGKRGKVKSQPKSTPTKSKPPRK</sequence>
<evidence type="ECO:0000259" key="2">
    <source>
        <dbReference type="Pfam" id="PF07727"/>
    </source>
</evidence>
<proteinExistence type="predicted"/>
<name>A0A6L2MXH9_TANCI</name>
<feature type="region of interest" description="Disordered" evidence="1">
    <location>
        <begin position="606"/>
        <end position="641"/>
    </location>
</feature>
<feature type="region of interest" description="Disordered" evidence="1">
    <location>
        <begin position="567"/>
        <end position="589"/>
    </location>
</feature>
<feature type="compositionally biased region" description="Polar residues" evidence="1">
    <location>
        <begin position="620"/>
        <end position="641"/>
    </location>
</feature>
<evidence type="ECO:0000313" key="3">
    <source>
        <dbReference type="EMBL" id="GEU78583.1"/>
    </source>
</evidence>
<dbReference type="InterPro" id="IPR043502">
    <property type="entry name" value="DNA/RNA_pol_sf"/>
</dbReference>
<organism evidence="3">
    <name type="scientific">Tanacetum cinerariifolium</name>
    <name type="common">Dalmatian daisy</name>
    <name type="synonym">Chrysanthemum cinerariifolium</name>
    <dbReference type="NCBI Taxonomy" id="118510"/>
    <lineage>
        <taxon>Eukaryota</taxon>
        <taxon>Viridiplantae</taxon>
        <taxon>Streptophyta</taxon>
        <taxon>Embryophyta</taxon>
        <taxon>Tracheophyta</taxon>
        <taxon>Spermatophyta</taxon>
        <taxon>Magnoliopsida</taxon>
        <taxon>eudicotyledons</taxon>
        <taxon>Gunneridae</taxon>
        <taxon>Pentapetalae</taxon>
        <taxon>asterids</taxon>
        <taxon>campanulids</taxon>
        <taxon>Asterales</taxon>
        <taxon>Asteraceae</taxon>
        <taxon>Asteroideae</taxon>
        <taxon>Anthemideae</taxon>
        <taxon>Anthemidinae</taxon>
        <taxon>Tanacetum</taxon>
    </lineage>
</organism>
<dbReference type="InterPro" id="IPR013103">
    <property type="entry name" value="RVT_2"/>
</dbReference>
<dbReference type="SUPFAM" id="SSF56672">
    <property type="entry name" value="DNA/RNA polymerases"/>
    <property type="match status" value="1"/>
</dbReference>
<dbReference type="AlphaFoldDB" id="A0A6L2MXH9"/>
<comment type="caution">
    <text evidence="3">The sequence shown here is derived from an EMBL/GenBank/DDBJ whole genome shotgun (WGS) entry which is preliminary data.</text>
</comment>
<feature type="region of interest" description="Disordered" evidence="1">
    <location>
        <begin position="1027"/>
        <end position="1068"/>
    </location>
</feature>
<evidence type="ECO:0000256" key="1">
    <source>
        <dbReference type="SAM" id="MobiDB-lite"/>
    </source>
</evidence>
<accession>A0A6L2MXH9</accession>